<sequence length="90" mass="10792">MIRFLTRWLARRRARRRRWQTDARLLAISDPAGSYYEAQRRAFHSRSTGDLYEFWYWSKVASEIARIEPRAEIDFAVLKAVSDQEEAGRR</sequence>
<evidence type="ECO:0000313" key="2">
    <source>
        <dbReference type="Proteomes" id="UP000477849"/>
    </source>
</evidence>
<dbReference type="EMBL" id="JAAKZH010000008">
    <property type="protein sequence ID" value="NGO66086.1"/>
    <property type="molecule type" value="Genomic_DNA"/>
</dbReference>
<reference evidence="1 2" key="1">
    <citation type="submission" date="2020-02" db="EMBL/GenBank/DDBJ databases">
        <title>Genome sequence of the type strain CCBAU10050 of Rhizobium daejeonense.</title>
        <authorList>
            <person name="Gao J."/>
            <person name="Sun J."/>
        </authorList>
    </citation>
    <scope>NUCLEOTIDE SEQUENCE [LARGE SCALE GENOMIC DNA]</scope>
    <source>
        <strain evidence="1 2">CCBAU10050</strain>
    </source>
</reference>
<dbReference type="AlphaFoldDB" id="A0A6M1SH66"/>
<evidence type="ECO:0000313" key="1">
    <source>
        <dbReference type="EMBL" id="NGO66086.1"/>
    </source>
</evidence>
<comment type="caution">
    <text evidence="1">The sequence shown here is derived from an EMBL/GenBank/DDBJ whole genome shotgun (WGS) entry which is preliminary data.</text>
</comment>
<gene>
    <name evidence="1" type="ORF">G6N76_20720</name>
</gene>
<dbReference type="Proteomes" id="UP000477849">
    <property type="component" value="Unassembled WGS sequence"/>
</dbReference>
<dbReference type="RefSeq" id="WP_163897252.1">
    <property type="nucleotide sequence ID" value="NZ_CP048424.1"/>
</dbReference>
<keyword evidence="2" id="KW-1185">Reference proteome</keyword>
<protein>
    <submittedName>
        <fullName evidence="1">Uncharacterized protein</fullName>
    </submittedName>
</protein>
<organism evidence="1 2">
    <name type="scientific">Rhizobium daejeonense</name>
    <dbReference type="NCBI Taxonomy" id="240521"/>
    <lineage>
        <taxon>Bacteria</taxon>
        <taxon>Pseudomonadati</taxon>
        <taxon>Pseudomonadota</taxon>
        <taxon>Alphaproteobacteria</taxon>
        <taxon>Hyphomicrobiales</taxon>
        <taxon>Rhizobiaceae</taxon>
        <taxon>Rhizobium/Agrobacterium group</taxon>
        <taxon>Rhizobium</taxon>
    </lineage>
</organism>
<proteinExistence type="predicted"/>
<name>A0A6M1SH66_9HYPH</name>
<accession>A0A6M1SH66</accession>